<feature type="compositionally biased region" description="Basic residues" evidence="1">
    <location>
        <begin position="38"/>
        <end position="47"/>
    </location>
</feature>
<evidence type="ECO:0000256" key="1">
    <source>
        <dbReference type="SAM" id="MobiDB-lite"/>
    </source>
</evidence>
<evidence type="ECO:0000313" key="4">
    <source>
        <dbReference type="Proteomes" id="UP001177003"/>
    </source>
</evidence>
<keyword evidence="2" id="KW-0812">Transmembrane</keyword>
<evidence type="ECO:0000256" key="2">
    <source>
        <dbReference type="SAM" id="Phobius"/>
    </source>
</evidence>
<feature type="region of interest" description="Disordered" evidence="1">
    <location>
        <begin position="34"/>
        <end position="56"/>
    </location>
</feature>
<dbReference type="Proteomes" id="UP001177003">
    <property type="component" value="Chromosome 5"/>
</dbReference>
<keyword evidence="4" id="KW-1185">Reference proteome</keyword>
<keyword evidence="2" id="KW-1133">Transmembrane helix</keyword>
<dbReference type="EMBL" id="OX465081">
    <property type="protein sequence ID" value="CAI9285137.1"/>
    <property type="molecule type" value="Genomic_DNA"/>
</dbReference>
<keyword evidence="2" id="KW-0472">Membrane</keyword>
<evidence type="ECO:0000313" key="3">
    <source>
        <dbReference type="EMBL" id="CAI9285137.1"/>
    </source>
</evidence>
<name>A0AA35Z437_LACSI</name>
<feature type="transmembrane region" description="Helical" evidence="2">
    <location>
        <begin position="77"/>
        <end position="96"/>
    </location>
</feature>
<gene>
    <name evidence="3" type="ORF">LSALG_LOCUS24623</name>
</gene>
<sequence>MASVGSFSYGGFHASDLDIPTEYKLLSMEMHVEMEKHEKRHQPKAPRNKGPDGGDAEKCGYVVHHNPFVDVVFGTNVSWVLLVSVVMISSMVFWGYRLPDYPDYCS</sequence>
<protein>
    <submittedName>
        <fullName evidence="3">Uncharacterized protein</fullName>
    </submittedName>
</protein>
<accession>A0AA35Z437</accession>
<proteinExistence type="predicted"/>
<organism evidence="3 4">
    <name type="scientific">Lactuca saligna</name>
    <name type="common">Willowleaf lettuce</name>
    <dbReference type="NCBI Taxonomy" id="75948"/>
    <lineage>
        <taxon>Eukaryota</taxon>
        <taxon>Viridiplantae</taxon>
        <taxon>Streptophyta</taxon>
        <taxon>Embryophyta</taxon>
        <taxon>Tracheophyta</taxon>
        <taxon>Spermatophyta</taxon>
        <taxon>Magnoliopsida</taxon>
        <taxon>eudicotyledons</taxon>
        <taxon>Gunneridae</taxon>
        <taxon>Pentapetalae</taxon>
        <taxon>asterids</taxon>
        <taxon>campanulids</taxon>
        <taxon>Asterales</taxon>
        <taxon>Asteraceae</taxon>
        <taxon>Cichorioideae</taxon>
        <taxon>Cichorieae</taxon>
        <taxon>Lactucinae</taxon>
        <taxon>Lactuca</taxon>
    </lineage>
</organism>
<reference evidence="3" key="1">
    <citation type="submission" date="2023-04" db="EMBL/GenBank/DDBJ databases">
        <authorList>
            <person name="Vijverberg K."/>
            <person name="Xiong W."/>
            <person name="Schranz E."/>
        </authorList>
    </citation>
    <scope>NUCLEOTIDE SEQUENCE</scope>
</reference>
<dbReference type="AlphaFoldDB" id="A0AA35Z437"/>